<reference evidence="1 2" key="1">
    <citation type="submission" date="2019-03" db="EMBL/GenBank/DDBJ databases">
        <title>Alkanindiges illinoisensis: a potential pathogenic isolated from ascites of a gastric cancer patient with abdominal metastasis.</title>
        <authorList>
            <person name="Hu X."/>
            <person name="Yang B."/>
            <person name="Yan X."/>
            <person name="Lin L."/>
            <person name="Zhao H."/>
            <person name="Zhou F."/>
            <person name="Su B."/>
            <person name="Chen J."/>
            <person name="Rui Y."/>
            <person name="Wang Q."/>
            <person name="Zheng L."/>
        </authorList>
    </citation>
    <scope>NUCLEOTIDE SEQUENCE [LARGE SCALE GENOMIC DNA]</scope>
    <source>
        <strain evidence="1 2">NFYY 23406</strain>
    </source>
</reference>
<dbReference type="AlphaFoldDB" id="A0A4Y7XEY6"/>
<dbReference type="RefSeq" id="WP_134243503.1">
    <property type="nucleotide sequence ID" value="NZ_SNTY01000011.1"/>
</dbReference>
<gene>
    <name evidence="1" type="ORF">E2B99_03025</name>
</gene>
<sequence>MLKNFSFILTIVLFFFTKAYASEIYDSSEKCDSFIIVISPINDTVKVLWKEKSIFPNPPKTFTAGDNYFKGLKQFTLNCPDRFISYDGNILKIKSDDYLEKTRNLLNGNIDISYSYYYDYPNIKEGYHSNKLIFDLHSYEIKNSPSVSSELSGKIIGTKIDDSELLPLIYDSKIYDHKTDMRTADVIEIFSKTEAIWEKIYIKKSDGVIELHKKFQFPDRK</sequence>
<evidence type="ECO:0000313" key="1">
    <source>
        <dbReference type="EMBL" id="TEU30176.1"/>
    </source>
</evidence>
<dbReference type="Proteomes" id="UP000297834">
    <property type="component" value="Unassembled WGS sequence"/>
</dbReference>
<accession>A0A4Y7XEY6</accession>
<proteinExistence type="predicted"/>
<comment type="caution">
    <text evidence="1">The sequence shown here is derived from an EMBL/GenBank/DDBJ whole genome shotgun (WGS) entry which is preliminary data.</text>
</comment>
<organism evidence="1 2">
    <name type="scientific">Alkanindiges illinoisensis</name>
    <dbReference type="NCBI Taxonomy" id="197183"/>
    <lineage>
        <taxon>Bacteria</taxon>
        <taxon>Pseudomonadati</taxon>
        <taxon>Pseudomonadota</taxon>
        <taxon>Gammaproteobacteria</taxon>
        <taxon>Moraxellales</taxon>
        <taxon>Moraxellaceae</taxon>
        <taxon>Alkanindiges</taxon>
    </lineage>
</organism>
<dbReference type="EMBL" id="SNTY01000011">
    <property type="protein sequence ID" value="TEU30176.1"/>
    <property type="molecule type" value="Genomic_DNA"/>
</dbReference>
<keyword evidence="2" id="KW-1185">Reference proteome</keyword>
<name>A0A4Y7XEY6_9GAMM</name>
<protein>
    <submittedName>
        <fullName evidence="1">Uncharacterized protein</fullName>
    </submittedName>
</protein>
<evidence type="ECO:0000313" key="2">
    <source>
        <dbReference type="Proteomes" id="UP000297834"/>
    </source>
</evidence>